<evidence type="ECO:0000256" key="2">
    <source>
        <dbReference type="ARBA" id="ARBA00004613"/>
    </source>
</evidence>
<evidence type="ECO:0000259" key="13">
    <source>
        <dbReference type="PROSITE" id="PS51910"/>
    </source>
</evidence>
<evidence type="ECO:0000256" key="10">
    <source>
        <dbReference type="ARBA" id="ARBA00023326"/>
    </source>
</evidence>
<evidence type="ECO:0000256" key="3">
    <source>
        <dbReference type="ARBA" id="ARBA00008682"/>
    </source>
</evidence>
<organism evidence="14 15">
    <name type="scientific">Hirsutella minnesotensis 3608</name>
    <dbReference type="NCBI Taxonomy" id="1043627"/>
    <lineage>
        <taxon>Eukaryota</taxon>
        <taxon>Fungi</taxon>
        <taxon>Dikarya</taxon>
        <taxon>Ascomycota</taxon>
        <taxon>Pezizomycotina</taxon>
        <taxon>Sordariomycetes</taxon>
        <taxon>Hypocreomycetidae</taxon>
        <taxon>Hypocreales</taxon>
        <taxon>Ophiocordycipitaceae</taxon>
        <taxon>Hirsutella</taxon>
    </lineage>
</organism>
<evidence type="ECO:0000256" key="12">
    <source>
        <dbReference type="SAM" id="SignalP"/>
    </source>
</evidence>
<dbReference type="Proteomes" id="UP000054481">
    <property type="component" value="Unassembled WGS sequence"/>
</dbReference>
<dbReference type="PROSITE" id="PS51910">
    <property type="entry name" value="GH18_2"/>
    <property type="match status" value="1"/>
</dbReference>
<keyword evidence="10" id="KW-0624">Polysaccharide degradation</keyword>
<evidence type="ECO:0000313" key="15">
    <source>
        <dbReference type="Proteomes" id="UP000054481"/>
    </source>
</evidence>
<dbReference type="PANTHER" id="PTHR11177:SF317">
    <property type="entry name" value="CHITINASE 12-RELATED"/>
    <property type="match status" value="1"/>
</dbReference>
<proteinExistence type="inferred from homology"/>
<comment type="subcellular location">
    <subcellularLocation>
        <location evidence="2">Secreted</location>
    </subcellularLocation>
</comment>
<dbReference type="InterPro" id="IPR017853">
    <property type="entry name" value="GH"/>
</dbReference>
<sequence>MILPVLKAVALSIAFQIKFALATTGGTNDSGYKNIVYFPNWGVYDRQFHPSDLPVTDISHALYAFQTLQADGTVQPSDTFADLAKLYPGDSSASGREEAHGCVGQFFHLKKKHRSLKVMLSIGGATGSANFPVVARSETGRKTFARTVVTMMKDWGFDGVDINWEHPTDDKQAEDLVCLLRGVRQELDLYAATQAEGHHFQLSIAAPAGPDLYRVLNLKAIGAIVDFINLMAYDFTGGFSTISGHTSNLDRSLDNPDATPFNINSTVQAYLQGGMPPEKIVLGIPLIGRSFENTAGIGQPFQGVGSGSWDPGVWDYKDLPRAESETYFDSESGASYTYDAKTRELISFDTPVTVEQKASYVKDMHLGGCMFWEASADRMEEGSLVRTSFKVLNNLDQTPNHIRYPDSRYANIKESMD</sequence>
<dbReference type="OrthoDB" id="76388at2759"/>
<evidence type="ECO:0000256" key="7">
    <source>
        <dbReference type="ARBA" id="ARBA00023024"/>
    </source>
</evidence>
<keyword evidence="9 11" id="KW-0326">Glycosidase</keyword>
<dbReference type="Pfam" id="PF00704">
    <property type="entry name" value="Glyco_hydro_18"/>
    <property type="match status" value="1"/>
</dbReference>
<dbReference type="FunFam" id="3.10.50.10:FF:000005">
    <property type="entry name" value="Endochitinase B1"/>
    <property type="match status" value="1"/>
</dbReference>
<evidence type="ECO:0000256" key="11">
    <source>
        <dbReference type="RuleBase" id="RU000489"/>
    </source>
</evidence>
<reference evidence="14 15" key="1">
    <citation type="journal article" date="2014" name="Genome Biol. Evol.">
        <title>Comparative genomics and transcriptomics analyses reveal divergent lifestyle features of nematode endoparasitic fungus Hirsutella minnesotensis.</title>
        <authorList>
            <person name="Lai Y."/>
            <person name="Liu K."/>
            <person name="Zhang X."/>
            <person name="Zhang X."/>
            <person name="Li K."/>
            <person name="Wang N."/>
            <person name="Shu C."/>
            <person name="Wu Y."/>
            <person name="Wang C."/>
            <person name="Bushley K.E."/>
            <person name="Xiang M."/>
            <person name="Liu X."/>
        </authorList>
    </citation>
    <scope>NUCLEOTIDE SEQUENCE [LARGE SCALE GENOMIC DNA]</scope>
    <source>
        <strain evidence="14 15">3608</strain>
    </source>
</reference>
<name>A0A0F7ZJE7_9HYPO</name>
<accession>A0A0F7ZJE7</accession>
<dbReference type="SUPFAM" id="SSF54556">
    <property type="entry name" value="Chitinase insertion domain"/>
    <property type="match status" value="1"/>
</dbReference>
<feature type="signal peptide" evidence="12">
    <location>
        <begin position="1"/>
        <end position="22"/>
    </location>
</feature>
<dbReference type="GO" id="GO:0000272">
    <property type="term" value="P:polysaccharide catabolic process"/>
    <property type="evidence" value="ECO:0007669"/>
    <property type="project" value="UniProtKB-KW"/>
</dbReference>
<dbReference type="EC" id="3.2.1.14" evidence="4"/>
<comment type="similarity">
    <text evidence="3">Belongs to the glycosyl hydrolase 18 family. Chitinase class V subfamily.</text>
</comment>
<comment type="catalytic activity">
    <reaction evidence="1">
        <text>Random endo-hydrolysis of N-acetyl-beta-D-glucosaminide (1-&gt;4)-beta-linkages in chitin and chitodextrins.</text>
        <dbReference type="EC" id="3.2.1.14"/>
    </reaction>
</comment>
<dbReference type="InterPro" id="IPR001223">
    <property type="entry name" value="Glyco_hydro18_cat"/>
</dbReference>
<evidence type="ECO:0000256" key="9">
    <source>
        <dbReference type="ARBA" id="ARBA00023295"/>
    </source>
</evidence>
<feature type="domain" description="GH18" evidence="13">
    <location>
        <begin position="32"/>
        <end position="395"/>
    </location>
</feature>
<dbReference type="EMBL" id="KQ030696">
    <property type="protein sequence ID" value="KJZ69595.1"/>
    <property type="molecule type" value="Genomic_DNA"/>
</dbReference>
<dbReference type="SMART" id="SM00636">
    <property type="entry name" value="Glyco_18"/>
    <property type="match status" value="1"/>
</dbReference>
<dbReference type="PROSITE" id="PS01095">
    <property type="entry name" value="GH18_1"/>
    <property type="match status" value="1"/>
</dbReference>
<dbReference type="InterPro" id="IPR001579">
    <property type="entry name" value="Glyco_hydro_18_chit_AS"/>
</dbReference>
<keyword evidence="5" id="KW-0964">Secreted</keyword>
<evidence type="ECO:0000256" key="8">
    <source>
        <dbReference type="ARBA" id="ARBA00023277"/>
    </source>
</evidence>
<evidence type="ECO:0000256" key="6">
    <source>
        <dbReference type="ARBA" id="ARBA00022801"/>
    </source>
</evidence>
<keyword evidence="7" id="KW-0146">Chitin degradation</keyword>
<feature type="chain" id="PRO_5002525767" description="chitinase" evidence="12">
    <location>
        <begin position="23"/>
        <end position="417"/>
    </location>
</feature>
<protein>
    <recommendedName>
        <fullName evidence="4">chitinase</fullName>
        <ecNumber evidence="4">3.2.1.14</ecNumber>
    </recommendedName>
</protein>
<dbReference type="GO" id="GO:0006032">
    <property type="term" value="P:chitin catabolic process"/>
    <property type="evidence" value="ECO:0007669"/>
    <property type="project" value="UniProtKB-KW"/>
</dbReference>
<evidence type="ECO:0000313" key="14">
    <source>
        <dbReference type="EMBL" id="KJZ69595.1"/>
    </source>
</evidence>
<dbReference type="CDD" id="cd06548">
    <property type="entry name" value="GH18_chitinase"/>
    <property type="match status" value="1"/>
</dbReference>
<dbReference type="Gene3D" id="3.10.50.10">
    <property type="match status" value="1"/>
</dbReference>
<dbReference type="InterPro" id="IPR011583">
    <property type="entry name" value="Chitinase_II/V-like_cat"/>
</dbReference>
<keyword evidence="6 11" id="KW-0378">Hydrolase</keyword>
<keyword evidence="8" id="KW-0119">Carbohydrate metabolism</keyword>
<keyword evidence="12" id="KW-0732">Signal</keyword>
<keyword evidence="15" id="KW-1185">Reference proteome</keyword>
<dbReference type="GO" id="GO:0005576">
    <property type="term" value="C:extracellular region"/>
    <property type="evidence" value="ECO:0007669"/>
    <property type="project" value="UniProtKB-SubCell"/>
</dbReference>
<evidence type="ECO:0000256" key="5">
    <source>
        <dbReference type="ARBA" id="ARBA00022525"/>
    </source>
</evidence>
<dbReference type="GO" id="GO:0008843">
    <property type="term" value="F:endochitinase activity"/>
    <property type="evidence" value="ECO:0007669"/>
    <property type="project" value="UniProtKB-EC"/>
</dbReference>
<gene>
    <name evidence="14" type="ORF">HIM_11009</name>
</gene>
<dbReference type="PANTHER" id="PTHR11177">
    <property type="entry name" value="CHITINASE"/>
    <property type="match status" value="1"/>
</dbReference>
<evidence type="ECO:0000256" key="4">
    <source>
        <dbReference type="ARBA" id="ARBA00012729"/>
    </source>
</evidence>
<dbReference type="InterPro" id="IPR029070">
    <property type="entry name" value="Chitinase_insertion_sf"/>
</dbReference>
<dbReference type="GO" id="GO:0008061">
    <property type="term" value="F:chitin binding"/>
    <property type="evidence" value="ECO:0007669"/>
    <property type="project" value="InterPro"/>
</dbReference>
<dbReference type="InterPro" id="IPR050314">
    <property type="entry name" value="Glycosyl_Hydrlase_18"/>
</dbReference>
<dbReference type="Gene3D" id="3.20.20.80">
    <property type="entry name" value="Glycosidases"/>
    <property type="match status" value="1"/>
</dbReference>
<evidence type="ECO:0000256" key="1">
    <source>
        <dbReference type="ARBA" id="ARBA00000822"/>
    </source>
</evidence>
<dbReference type="SUPFAM" id="SSF51445">
    <property type="entry name" value="(Trans)glycosidases"/>
    <property type="match status" value="1"/>
</dbReference>
<dbReference type="AlphaFoldDB" id="A0A0F7ZJE7"/>